<feature type="compositionally biased region" description="Acidic residues" evidence="2">
    <location>
        <begin position="410"/>
        <end position="419"/>
    </location>
</feature>
<dbReference type="STRING" id="294747.C5MBQ5"/>
<dbReference type="InterPro" id="IPR036869">
    <property type="entry name" value="J_dom_sf"/>
</dbReference>
<sequence length="764" mass="87573">MVRPTSDHYRILGVAPNATLDEIRKAFKKLSLKFHPDKTPNVEDHEKFKAINAAYELIKNYMENPEQDNPTPSPMNNYMPQQYPHGFTFARPQYEAPRPTHTEYAKNYYSTSTASTTTNTNTNPRPTATNNGFPYYHMFNKFGEEAQQRKDFQERNAQFERIRREMLERDKASEAQRKREAEEAIRRRLEETQRRKAAARKLDEVRESVQNAYKTNLAEAAKQMTAEEIKREEERRVKEDEIATEQAKPVKEERTAQAESINKQPGYTMDDDEYDPSYMPSSTFSRSPTRETTDNGKSDRIDTSTNGGDASGSKISEPILVSDSELDDTFKYGDNEEEEEEEGDLYDPSKDIPTIPSFRRHSSLSKSQNKRRKFNAADGAGRGFNASDPIVLEENLDKKGTIIPDIISLSDDDKDDNDDTNTTTGNVPSSSVDNSMDKGKYNTKYTTPPLGSSSEGIHRHDEPMKDIHAEDDDNEEYDPSAVPITQGARSVNWNQSNYKDEETRSTSEKSSERRNSDCSGYNPSPADASINHPVYNQSRPHPTTPHKRSKISSNGGAFNLNDLESKLGKDIEEVDFKDLYESLPSQGKRQSTNNNLTQHKRRAYVYSDGRSRAETLATPLNKNSVRGHSTKKKLTMLDMHASKNIRGIVAPTPPHMVIHPSVSRPDWQSYVNAIIKYQHEFINYKRLIVQYQKERISKDIENFDLINDDDVTENFDTYTECLQQDYIVMNEFLEASRQFGNTITAYQQNRQWIQTFKSNNPEWN</sequence>
<dbReference type="CDD" id="cd22249">
    <property type="entry name" value="UDM1_RNF168_RNF169-like"/>
    <property type="match status" value="1"/>
</dbReference>
<evidence type="ECO:0000259" key="3">
    <source>
        <dbReference type="PROSITE" id="PS50076"/>
    </source>
</evidence>
<dbReference type="InterPro" id="IPR001623">
    <property type="entry name" value="DnaJ_domain"/>
</dbReference>
<reference evidence="4 5" key="1">
    <citation type="journal article" date="2009" name="Nature">
        <title>Evolution of pathogenicity and sexual reproduction in eight Candida genomes.</title>
        <authorList>
            <person name="Butler G."/>
            <person name="Rasmussen M.D."/>
            <person name="Lin M.F."/>
            <person name="Santos M.A."/>
            <person name="Sakthikumar S."/>
            <person name="Munro C.A."/>
            <person name="Rheinbay E."/>
            <person name="Grabherr M."/>
            <person name="Forche A."/>
            <person name="Reedy J.L."/>
            <person name="Agrafioti I."/>
            <person name="Arnaud M.B."/>
            <person name="Bates S."/>
            <person name="Brown A.J."/>
            <person name="Brunke S."/>
            <person name="Costanzo M.C."/>
            <person name="Fitzpatrick D.A."/>
            <person name="de Groot P.W."/>
            <person name="Harris D."/>
            <person name="Hoyer L.L."/>
            <person name="Hube B."/>
            <person name="Klis F.M."/>
            <person name="Kodira C."/>
            <person name="Lennard N."/>
            <person name="Logue M.E."/>
            <person name="Martin R."/>
            <person name="Neiman A.M."/>
            <person name="Nikolaou E."/>
            <person name="Quail M.A."/>
            <person name="Quinn J."/>
            <person name="Santos M.C."/>
            <person name="Schmitzberger F.F."/>
            <person name="Sherlock G."/>
            <person name="Shah P."/>
            <person name="Silverstein K.A."/>
            <person name="Skrzypek M.S."/>
            <person name="Soll D."/>
            <person name="Staggs R."/>
            <person name="Stansfield I."/>
            <person name="Stumpf M.P."/>
            <person name="Sudbery P.E."/>
            <person name="Srikantha T."/>
            <person name="Zeng Q."/>
            <person name="Berman J."/>
            <person name="Berriman M."/>
            <person name="Heitman J."/>
            <person name="Gow N.A."/>
            <person name="Lorenz M.C."/>
            <person name="Birren B.W."/>
            <person name="Kellis M."/>
            <person name="Cuomo C.A."/>
        </authorList>
    </citation>
    <scope>NUCLEOTIDE SEQUENCE [LARGE SCALE GENOMIC DNA]</scope>
    <source>
        <strain evidence="5">ATCC MYA-3404 / T1</strain>
    </source>
</reference>
<evidence type="ECO:0000313" key="4">
    <source>
        <dbReference type="EMBL" id="EER33072.1"/>
    </source>
</evidence>
<dbReference type="SUPFAM" id="SSF46565">
    <property type="entry name" value="Chaperone J-domain"/>
    <property type="match status" value="1"/>
</dbReference>
<dbReference type="KEGG" id="ctp:CTRG_03497"/>
<dbReference type="PANTHER" id="PTHR44240">
    <property type="entry name" value="DNAJ DOMAIN (PROKARYOTIC HEAT SHOCK PROTEIN)-RELATED"/>
    <property type="match status" value="1"/>
</dbReference>
<evidence type="ECO:0000313" key="5">
    <source>
        <dbReference type="Proteomes" id="UP000002037"/>
    </source>
</evidence>
<dbReference type="eggNOG" id="KOG0712">
    <property type="taxonomic scope" value="Eukaryota"/>
</dbReference>
<dbReference type="OrthoDB" id="442087at2759"/>
<name>C5MBQ5_CANTT</name>
<keyword evidence="5" id="KW-1185">Reference proteome</keyword>
<feature type="compositionally biased region" description="Basic residues" evidence="2">
    <location>
        <begin position="358"/>
        <end position="374"/>
    </location>
</feature>
<protein>
    <recommendedName>
        <fullName evidence="3">J domain-containing protein</fullName>
    </recommendedName>
</protein>
<feature type="region of interest" description="Disordered" evidence="2">
    <location>
        <begin position="224"/>
        <end position="558"/>
    </location>
</feature>
<dbReference type="Pfam" id="PF00226">
    <property type="entry name" value="DnaJ"/>
    <property type="match status" value="1"/>
</dbReference>
<feature type="coiled-coil region" evidence="1">
    <location>
        <begin position="149"/>
        <end position="202"/>
    </location>
</feature>
<feature type="compositionally biased region" description="Acidic residues" evidence="2">
    <location>
        <begin position="335"/>
        <end position="345"/>
    </location>
</feature>
<dbReference type="GeneID" id="8298023"/>
<feature type="compositionally biased region" description="Basic and acidic residues" evidence="2">
    <location>
        <begin position="456"/>
        <end position="468"/>
    </location>
</feature>
<accession>C5MBQ5</accession>
<dbReference type="HOGENOM" id="CLU_373369_0_0_1"/>
<dbReference type="EMBL" id="GG692398">
    <property type="protein sequence ID" value="EER33072.1"/>
    <property type="molecule type" value="Genomic_DNA"/>
</dbReference>
<organism evidence="4 5">
    <name type="scientific">Candida tropicalis (strain ATCC MYA-3404 / T1)</name>
    <name type="common">Yeast</name>
    <dbReference type="NCBI Taxonomy" id="294747"/>
    <lineage>
        <taxon>Eukaryota</taxon>
        <taxon>Fungi</taxon>
        <taxon>Dikarya</taxon>
        <taxon>Ascomycota</taxon>
        <taxon>Saccharomycotina</taxon>
        <taxon>Pichiomycetes</taxon>
        <taxon>Debaryomycetaceae</taxon>
        <taxon>Candida/Lodderomyces clade</taxon>
        <taxon>Candida</taxon>
    </lineage>
</organism>
<feature type="compositionally biased region" description="Polar residues" evidence="2">
    <location>
        <begin position="425"/>
        <end position="434"/>
    </location>
</feature>
<feature type="compositionally biased region" description="Basic and acidic residues" evidence="2">
    <location>
        <begin position="288"/>
        <end position="302"/>
    </location>
</feature>
<dbReference type="AlphaFoldDB" id="C5MBQ5"/>
<gene>
    <name evidence="4" type="ORF">CTRG_03497</name>
</gene>
<feature type="domain" description="J" evidence="3">
    <location>
        <begin position="7"/>
        <end position="71"/>
    </location>
</feature>
<dbReference type="Gene3D" id="1.10.287.110">
    <property type="entry name" value="DnaJ domain"/>
    <property type="match status" value="1"/>
</dbReference>
<feature type="compositionally biased region" description="Acidic residues" evidence="2">
    <location>
        <begin position="469"/>
        <end position="478"/>
    </location>
</feature>
<feature type="compositionally biased region" description="Basic and acidic residues" evidence="2">
    <location>
        <begin position="225"/>
        <end position="241"/>
    </location>
</feature>
<dbReference type="SMART" id="SM00271">
    <property type="entry name" value="DnaJ"/>
    <property type="match status" value="1"/>
</dbReference>
<evidence type="ECO:0000256" key="1">
    <source>
        <dbReference type="SAM" id="Coils"/>
    </source>
</evidence>
<dbReference type="PRINTS" id="PR00625">
    <property type="entry name" value="JDOMAIN"/>
</dbReference>
<dbReference type="RefSeq" id="XP_002549200.1">
    <property type="nucleotide sequence ID" value="XM_002549154.1"/>
</dbReference>
<dbReference type="CDD" id="cd06257">
    <property type="entry name" value="DnaJ"/>
    <property type="match status" value="1"/>
</dbReference>
<feature type="compositionally biased region" description="Polar residues" evidence="2">
    <location>
        <begin position="487"/>
        <end position="497"/>
    </location>
</feature>
<dbReference type="PROSITE" id="PS50076">
    <property type="entry name" value="DNAJ_2"/>
    <property type="match status" value="1"/>
</dbReference>
<dbReference type="InterPro" id="IPR052276">
    <property type="entry name" value="Diphthamide-biosynth_chaperone"/>
</dbReference>
<dbReference type="Proteomes" id="UP000002037">
    <property type="component" value="Unassembled WGS sequence"/>
</dbReference>
<evidence type="ECO:0000256" key="2">
    <source>
        <dbReference type="SAM" id="MobiDB-lite"/>
    </source>
</evidence>
<feature type="compositionally biased region" description="Basic and acidic residues" evidence="2">
    <location>
        <begin position="498"/>
        <end position="516"/>
    </location>
</feature>
<feature type="compositionally biased region" description="Polar residues" evidence="2">
    <location>
        <begin position="443"/>
        <end position="455"/>
    </location>
</feature>
<dbReference type="PANTHER" id="PTHR44240:SF10">
    <property type="entry name" value="J DOMAIN-CONTAINING PROTEIN"/>
    <property type="match status" value="1"/>
</dbReference>
<proteinExistence type="predicted"/>
<dbReference type="VEuPathDB" id="FungiDB:CTRG_03497"/>
<keyword evidence="1" id="KW-0175">Coiled coil</keyword>